<evidence type="ECO:0000256" key="6">
    <source>
        <dbReference type="ARBA" id="ARBA00022967"/>
    </source>
</evidence>
<dbReference type="Pfam" id="PF00005">
    <property type="entry name" value="ABC_tran"/>
    <property type="match status" value="1"/>
</dbReference>
<accession>A0A1Q9LCV3</accession>
<evidence type="ECO:0000256" key="4">
    <source>
        <dbReference type="ARBA" id="ARBA00022741"/>
    </source>
</evidence>
<evidence type="ECO:0000313" key="11">
    <source>
        <dbReference type="EMBL" id="OLR89867.1"/>
    </source>
</evidence>
<protein>
    <submittedName>
        <fullName evidence="11">Molybdenum ABC transporter ATP-binding protein</fullName>
    </submittedName>
</protein>
<dbReference type="InterPro" id="IPR004606">
    <property type="entry name" value="Mop_domain"/>
</dbReference>
<dbReference type="SUPFAM" id="SSF52540">
    <property type="entry name" value="P-loop containing nucleoside triphosphate hydrolases"/>
    <property type="match status" value="1"/>
</dbReference>
<dbReference type="PROSITE" id="PS50893">
    <property type="entry name" value="ABC_TRANSPORTER_2"/>
    <property type="match status" value="1"/>
</dbReference>
<keyword evidence="6" id="KW-1278">Translocase</keyword>
<gene>
    <name evidence="11" type="ORF">BJP25_02300</name>
</gene>
<dbReference type="OrthoDB" id="9112331at2"/>
<dbReference type="GO" id="GO:0005524">
    <property type="term" value="F:ATP binding"/>
    <property type="evidence" value="ECO:0007669"/>
    <property type="project" value="UniProtKB-KW"/>
</dbReference>
<dbReference type="InterPro" id="IPR050334">
    <property type="entry name" value="Molybdenum_import_ModC"/>
</dbReference>
<keyword evidence="5 11" id="KW-0067">ATP-binding</keyword>
<feature type="domain" description="Mop" evidence="10">
    <location>
        <begin position="287"/>
        <end position="355"/>
    </location>
</feature>
<keyword evidence="7" id="KW-0472">Membrane</keyword>
<evidence type="ECO:0000256" key="8">
    <source>
        <dbReference type="PROSITE-ProRule" id="PRU01213"/>
    </source>
</evidence>
<evidence type="ECO:0000256" key="1">
    <source>
        <dbReference type="ARBA" id="ARBA00022448"/>
    </source>
</evidence>
<dbReference type="Gene3D" id="2.40.50.100">
    <property type="match status" value="1"/>
</dbReference>
<evidence type="ECO:0000256" key="7">
    <source>
        <dbReference type="ARBA" id="ARBA00023136"/>
    </source>
</evidence>
<dbReference type="Pfam" id="PF03459">
    <property type="entry name" value="TOBE"/>
    <property type="match status" value="1"/>
</dbReference>
<dbReference type="InterPro" id="IPR017871">
    <property type="entry name" value="ABC_transporter-like_CS"/>
</dbReference>
<keyword evidence="12" id="KW-1185">Reference proteome</keyword>
<dbReference type="InterPro" id="IPR003439">
    <property type="entry name" value="ABC_transporter-like_ATP-bd"/>
</dbReference>
<comment type="caution">
    <text evidence="11">The sequence shown here is derived from an EMBL/GenBank/DDBJ whole genome shotgun (WGS) entry which is preliminary data.</text>
</comment>
<evidence type="ECO:0000259" key="10">
    <source>
        <dbReference type="PROSITE" id="PS51866"/>
    </source>
</evidence>
<reference evidence="11 12" key="1">
    <citation type="submission" date="2016-10" db="EMBL/GenBank/DDBJ databases">
        <title>The Draft Genome Sequence of Actinokineospora bangkokensis 44EHWT reveals the biosynthetic pathway of antifungal compounds Thailandins with unusual extender unit butylmalonyl-CoA.</title>
        <authorList>
            <person name="Greule A."/>
            <person name="Intra B."/>
            <person name="Flemming S."/>
            <person name="Rommel M.G."/>
            <person name="Panbangred W."/>
            <person name="Bechthold A."/>
        </authorList>
    </citation>
    <scope>NUCLEOTIDE SEQUENCE [LARGE SCALE GENOMIC DNA]</scope>
    <source>
        <strain evidence="11 12">44EHW</strain>
    </source>
</reference>
<dbReference type="RefSeq" id="WP_075978074.1">
    <property type="nucleotide sequence ID" value="NZ_MKQR01000028.1"/>
</dbReference>
<dbReference type="AlphaFoldDB" id="A0A1Q9LCV3"/>
<keyword evidence="2" id="KW-1003">Cell membrane</keyword>
<dbReference type="SMART" id="SM00382">
    <property type="entry name" value="AAA"/>
    <property type="match status" value="1"/>
</dbReference>
<dbReference type="EMBL" id="MKQR01000028">
    <property type="protein sequence ID" value="OLR89867.1"/>
    <property type="molecule type" value="Genomic_DNA"/>
</dbReference>
<keyword evidence="1" id="KW-0813">Transport</keyword>
<organism evidence="11 12">
    <name type="scientific">Actinokineospora bangkokensis</name>
    <dbReference type="NCBI Taxonomy" id="1193682"/>
    <lineage>
        <taxon>Bacteria</taxon>
        <taxon>Bacillati</taxon>
        <taxon>Actinomycetota</taxon>
        <taxon>Actinomycetes</taxon>
        <taxon>Pseudonocardiales</taxon>
        <taxon>Pseudonocardiaceae</taxon>
        <taxon>Actinokineospora</taxon>
    </lineage>
</organism>
<dbReference type="InterPro" id="IPR008995">
    <property type="entry name" value="Mo/tungstate-bd_C_term_dom"/>
</dbReference>
<dbReference type="InterPro" id="IPR005116">
    <property type="entry name" value="Transp-assoc_OB_typ1"/>
</dbReference>
<feature type="domain" description="ABC transporter" evidence="9">
    <location>
        <begin position="1"/>
        <end position="237"/>
    </location>
</feature>
<dbReference type="SUPFAM" id="SSF50331">
    <property type="entry name" value="MOP-like"/>
    <property type="match status" value="1"/>
</dbReference>
<dbReference type="GO" id="GO:0015689">
    <property type="term" value="P:molybdate ion transport"/>
    <property type="evidence" value="ECO:0007669"/>
    <property type="project" value="InterPro"/>
</dbReference>
<dbReference type="InterPro" id="IPR003593">
    <property type="entry name" value="AAA+_ATPase"/>
</dbReference>
<dbReference type="PROSITE" id="PS51866">
    <property type="entry name" value="MOP"/>
    <property type="match status" value="1"/>
</dbReference>
<dbReference type="Proteomes" id="UP000186040">
    <property type="component" value="Unassembled WGS sequence"/>
</dbReference>
<dbReference type="PANTHER" id="PTHR43514:SF1">
    <property type="entry name" value="SULFATE_THIOSULFATE IMPORT ATP-BINDING PROTEIN CYSA"/>
    <property type="match status" value="1"/>
</dbReference>
<dbReference type="GO" id="GO:0016887">
    <property type="term" value="F:ATP hydrolysis activity"/>
    <property type="evidence" value="ECO:0007669"/>
    <property type="project" value="InterPro"/>
</dbReference>
<dbReference type="Gene3D" id="3.40.50.300">
    <property type="entry name" value="P-loop containing nucleotide triphosphate hydrolases"/>
    <property type="match status" value="1"/>
</dbReference>
<name>A0A1Q9LCV3_9PSEU</name>
<keyword evidence="4" id="KW-0547">Nucleotide-binding</keyword>
<keyword evidence="3 8" id="KW-0500">Molybdenum</keyword>
<evidence type="ECO:0000256" key="5">
    <source>
        <dbReference type="ARBA" id="ARBA00022840"/>
    </source>
</evidence>
<sequence length="366" mass="37408">MSGLRARVRLRRGSFDLDVDVQVSAGEVLAVLGPNGSGKSTLLGAVAGLLRPDDGLVEVGGRVLTDTARRAHLPPARRGVGLLAQDPLLFPHLTALANVAFGPRATGSGRRRATELAHRWLAEVGAAEFARRKPAALSGGQAQRVALARALAAGPGLLLLDEPFAALDVDAAPALRGVLRRVLAAAGQTALLVTHDPLDALALADRVVVLGAGRVVEEGPTREVLSRPRTAFTASIAGLNLVEGTATPEGLRTPDGTRIAAASTPGRGRAVAVFRPADVALYLDPGHGSPRNVLPAEVTALEPHGDTVRVKVTGAHPWLRGLAADLTPAAVADLALEPGTPVHLAVKAAAVGVHPAQPPAGTAAPQ</sequence>
<proteinExistence type="predicted"/>
<evidence type="ECO:0000259" key="9">
    <source>
        <dbReference type="PROSITE" id="PS50893"/>
    </source>
</evidence>
<evidence type="ECO:0000256" key="2">
    <source>
        <dbReference type="ARBA" id="ARBA00022475"/>
    </source>
</evidence>
<evidence type="ECO:0000313" key="12">
    <source>
        <dbReference type="Proteomes" id="UP000186040"/>
    </source>
</evidence>
<dbReference type="PROSITE" id="PS00211">
    <property type="entry name" value="ABC_TRANSPORTER_1"/>
    <property type="match status" value="1"/>
</dbReference>
<dbReference type="STRING" id="1193682.BJP25_02300"/>
<dbReference type="PANTHER" id="PTHR43514">
    <property type="entry name" value="ABC TRANSPORTER I FAMILY MEMBER 10"/>
    <property type="match status" value="1"/>
</dbReference>
<evidence type="ECO:0000256" key="3">
    <source>
        <dbReference type="ARBA" id="ARBA00022505"/>
    </source>
</evidence>
<dbReference type="InterPro" id="IPR027417">
    <property type="entry name" value="P-loop_NTPase"/>
</dbReference>